<accession>A0ABN2WHL4</accession>
<gene>
    <name evidence="2" type="ORF">GCM10009823_10580</name>
</gene>
<proteinExistence type="predicted"/>
<evidence type="ECO:0000256" key="1">
    <source>
        <dbReference type="SAM" id="MobiDB-lite"/>
    </source>
</evidence>
<organism evidence="2 3">
    <name type="scientific">Brevibacterium salitolerans</name>
    <dbReference type="NCBI Taxonomy" id="1403566"/>
    <lineage>
        <taxon>Bacteria</taxon>
        <taxon>Bacillati</taxon>
        <taxon>Actinomycetota</taxon>
        <taxon>Actinomycetes</taxon>
        <taxon>Micrococcales</taxon>
        <taxon>Brevibacteriaceae</taxon>
        <taxon>Brevibacterium</taxon>
    </lineage>
</organism>
<name>A0ABN2WHL4_9MICO</name>
<comment type="caution">
    <text evidence="2">The sequence shown here is derived from an EMBL/GenBank/DDBJ whole genome shotgun (WGS) entry which is preliminary data.</text>
</comment>
<keyword evidence="3" id="KW-1185">Reference proteome</keyword>
<feature type="compositionally biased region" description="Basic and acidic residues" evidence="1">
    <location>
        <begin position="76"/>
        <end position="85"/>
    </location>
</feature>
<protein>
    <submittedName>
        <fullName evidence="2">Uncharacterized protein</fullName>
    </submittedName>
</protein>
<sequence length="109" mass="11305">MWLASSLLRVVRLPRPDMPATAGPASLLHAAETRCPRVVCEVHSPIFSTLTPGVQKIPLTAETVLAVSGIACAGRGEGDLPERRATAQVRAVRGASPAPPGDPSRPAPP</sequence>
<dbReference type="Proteomes" id="UP001500984">
    <property type="component" value="Unassembled WGS sequence"/>
</dbReference>
<evidence type="ECO:0000313" key="2">
    <source>
        <dbReference type="EMBL" id="GAA2092696.1"/>
    </source>
</evidence>
<dbReference type="EMBL" id="BAAAPZ010000003">
    <property type="protein sequence ID" value="GAA2092696.1"/>
    <property type="molecule type" value="Genomic_DNA"/>
</dbReference>
<feature type="compositionally biased region" description="Pro residues" evidence="1">
    <location>
        <begin position="97"/>
        <end position="109"/>
    </location>
</feature>
<reference evidence="2 3" key="1">
    <citation type="journal article" date="2019" name="Int. J. Syst. Evol. Microbiol.">
        <title>The Global Catalogue of Microorganisms (GCM) 10K type strain sequencing project: providing services to taxonomists for standard genome sequencing and annotation.</title>
        <authorList>
            <consortium name="The Broad Institute Genomics Platform"/>
            <consortium name="The Broad Institute Genome Sequencing Center for Infectious Disease"/>
            <person name="Wu L."/>
            <person name="Ma J."/>
        </authorList>
    </citation>
    <scope>NUCLEOTIDE SEQUENCE [LARGE SCALE GENOMIC DNA]</scope>
    <source>
        <strain evidence="2 3">JCM 15900</strain>
    </source>
</reference>
<feature type="region of interest" description="Disordered" evidence="1">
    <location>
        <begin position="75"/>
        <end position="109"/>
    </location>
</feature>
<evidence type="ECO:0000313" key="3">
    <source>
        <dbReference type="Proteomes" id="UP001500984"/>
    </source>
</evidence>